<dbReference type="Pfam" id="PF04434">
    <property type="entry name" value="SWIM"/>
    <property type="match status" value="1"/>
</dbReference>
<dbReference type="PANTHER" id="PTHR31669">
    <property type="entry name" value="PROTEIN FAR1-RELATED SEQUENCE 10-RELATED"/>
    <property type="match status" value="1"/>
</dbReference>
<keyword evidence="3 5" id="KW-0863">Zinc-finger</keyword>
<reference evidence="9" key="1">
    <citation type="submission" date="2023-02" db="EMBL/GenBank/DDBJ databases">
        <title>Genome of toxic invasive species Heracleum sosnowskyi carries increased number of genes despite the absence of recent whole-genome duplications.</title>
        <authorList>
            <person name="Schelkunov M."/>
            <person name="Shtratnikova V."/>
            <person name="Makarenko M."/>
            <person name="Klepikova A."/>
            <person name="Omelchenko D."/>
            <person name="Novikova G."/>
            <person name="Obukhova E."/>
            <person name="Bogdanov V."/>
            <person name="Penin A."/>
            <person name="Logacheva M."/>
        </authorList>
    </citation>
    <scope>NUCLEOTIDE SEQUENCE</scope>
    <source>
        <strain evidence="9">Hsosn_3</strain>
        <tissue evidence="9">Leaf</tissue>
    </source>
</reference>
<proteinExistence type="inferred from homology"/>
<dbReference type="GO" id="GO:0008270">
    <property type="term" value="F:zinc ion binding"/>
    <property type="evidence" value="ECO:0007669"/>
    <property type="project" value="UniProtKB-UniRule"/>
</dbReference>
<dbReference type="GO" id="GO:0005634">
    <property type="term" value="C:nucleus"/>
    <property type="evidence" value="ECO:0007669"/>
    <property type="project" value="UniProtKB-SubCell"/>
</dbReference>
<reference evidence="9" key="2">
    <citation type="submission" date="2023-05" db="EMBL/GenBank/DDBJ databases">
        <authorList>
            <person name="Schelkunov M.I."/>
        </authorList>
    </citation>
    <scope>NUCLEOTIDE SEQUENCE</scope>
    <source>
        <strain evidence="9">Hsosn_3</strain>
        <tissue evidence="9">Leaf</tissue>
    </source>
</reference>
<evidence type="ECO:0000256" key="7">
    <source>
        <dbReference type="SAM" id="MobiDB-lite"/>
    </source>
</evidence>
<keyword evidence="10" id="KW-1185">Reference proteome</keyword>
<evidence type="ECO:0000256" key="4">
    <source>
        <dbReference type="ARBA" id="ARBA00022833"/>
    </source>
</evidence>
<protein>
    <recommendedName>
        <fullName evidence="6">Protein FAR1-RELATED SEQUENCE</fullName>
    </recommendedName>
</protein>
<dbReference type="Pfam" id="PF03101">
    <property type="entry name" value="FAR1"/>
    <property type="match status" value="1"/>
</dbReference>
<gene>
    <name evidence="9" type="ORF">POM88_037285</name>
</gene>
<evidence type="ECO:0000313" key="10">
    <source>
        <dbReference type="Proteomes" id="UP001237642"/>
    </source>
</evidence>
<dbReference type="PANTHER" id="PTHR31669:SF21">
    <property type="entry name" value="PROTEIN FAR-RED IMPAIRED RESPONSE 1"/>
    <property type="match status" value="1"/>
</dbReference>
<feature type="domain" description="SWIM-type" evidence="8">
    <location>
        <begin position="432"/>
        <end position="468"/>
    </location>
</feature>
<accession>A0AAD8MGI0</accession>
<dbReference type="InterPro" id="IPR018289">
    <property type="entry name" value="MULE_transposase_dom"/>
</dbReference>
<evidence type="ECO:0000256" key="3">
    <source>
        <dbReference type="ARBA" id="ARBA00022771"/>
    </source>
</evidence>
<feature type="compositionally biased region" description="Polar residues" evidence="7">
    <location>
        <begin position="694"/>
        <end position="707"/>
    </location>
</feature>
<comment type="subcellular location">
    <subcellularLocation>
        <location evidence="6">Nucleus</location>
    </subcellularLocation>
</comment>
<dbReference type="EMBL" id="JAUIZM010000008">
    <property type="protein sequence ID" value="KAK1371193.1"/>
    <property type="molecule type" value="Genomic_DNA"/>
</dbReference>
<dbReference type="Pfam" id="PF10551">
    <property type="entry name" value="MULE"/>
    <property type="match status" value="1"/>
</dbReference>
<keyword evidence="2 6" id="KW-0479">Metal-binding</keyword>
<dbReference type="InterPro" id="IPR007527">
    <property type="entry name" value="Znf_SWIM"/>
</dbReference>
<evidence type="ECO:0000256" key="5">
    <source>
        <dbReference type="PROSITE-ProRule" id="PRU00325"/>
    </source>
</evidence>
<keyword evidence="4 6" id="KW-0862">Zinc</keyword>
<comment type="similarity">
    <text evidence="1 6">Belongs to the FHY3/FAR1 family.</text>
</comment>
<dbReference type="Proteomes" id="UP001237642">
    <property type="component" value="Unassembled WGS sequence"/>
</dbReference>
<sequence length="707" mass="80997">MVDVVDEECGRGGIVHSPKKDILGIEGDADLEPHDGIEFESHEAAYSFYQEYAKSMGFTTSIKNSRRSKKSKEFIDAKFACSRYGLTPESDSGGSRRPCVKKTDCKASMHVKRKRDGKWYIHEFVKKHNHELLPALAYHFRVHRNVKLAEKSNIDILHAVSERTRKMYVQMSRQTGGDWKDDFLRNDLNCESDKGRCLALETWLRAMSGTAPSVIITDQEKSLTAAVKEVFPTSRHCFSLWHVLERIPDILDDVIKQHENFMEKFSKCIFKSLTDEQFDMRWWKMVSRFELQENDWIHSLYEDRKRWVPTFMKDTFLAGMSTLQRSESINSYFDKYIHKKITLKEFVRQYGTILQNRYEEEAISDFDTWHKQPALKSPSPWEKQMSTVYTHSIFKKFQVEVLGVVGCHPKKESEGATNMTFIVDDCEKSESFMVMFDETKSEVSCSCLLFQYKGYLCRHSMIVLQICGLSSIPSHYILKRWTKDAKNYQSIIEGAERKQSRVQLYNGLCKYAIELAEEGSLSEKSYIIAFRAIVEALKTCVDVNNKSAAAECSSTTLCFRNGAEEQQGIIAAEASKKRKNTSKKRKVQVQPESIAVEAEDSLQQIDNLNSEGMALNGYYGSHQNVHGMIQLNLMEPPQDGYYVNQQSMQGLGQLNSLASSHDGFFGTQPSLHGLGPLEFRPSNFSFGLQDDPNLRSTQLHGNTSRHP</sequence>
<comment type="caution">
    <text evidence="9">The sequence shown here is derived from an EMBL/GenBank/DDBJ whole genome shotgun (WGS) entry which is preliminary data.</text>
</comment>
<evidence type="ECO:0000256" key="2">
    <source>
        <dbReference type="ARBA" id="ARBA00022723"/>
    </source>
</evidence>
<dbReference type="InterPro" id="IPR006564">
    <property type="entry name" value="Znf_PMZ"/>
</dbReference>
<dbReference type="GO" id="GO:0006355">
    <property type="term" value="P:regulation of DNA-templated transcription"/>
    <property type="evidence" value="ECO:0007669"/>
    <property type="project" value="UniProtKB-UniRule"/>
</dbReference>
<dbReference type="AlphaFoldDB" id="A0AAD8MGI0"/>
<organism evidence="9 10">
    <name type="scientific">Heracleum sosnowskyi</name>
    <dbReference type="NCBI Taxonomy" id="360622"/>
    <lineage>
        <taxon>Eukaryota</taxon>
        <taxon>Viridiplantae</taxon>
        <taxon>Streptophyta</taxon>
        <taxon>Embryophyta</taxon>
        <taxon>Tracheophyta</taxon>
        <taxon>Spermatophyta</taxon>
        <taxon>Magnoliopsida</taxon>
        <taxon>eudicotyledons</taxon>
        <taxon>Gunneridae</taxon>
        <taxon>Pentapetalae</taxon>
        <taxon>asterids</taxon>
        <taxon>campanulids</taxon>
        <taxon>Apiales</taxon>
        <taxon>Apiaceae</taxon>
        <taxon>Apioideae</taxon>
        <taxon>apioid superclade</taxon>
        <taxon>Tordylieae</taxon>
        <taxon>Tordyliinae</taxon>
        <taxon>Heracleum</taxon>
    </lineage>
</organism>
<dbReference type="InterPro" id="IPR031052">
    <property type="entry name" value="FHY3/FAR1"/>
</dbReference>
<comment type="function">
    <text evidence="6">Putative transcription activator involved in regulating light control of development.</text>
</comment>
<evidence type="ECO:0000313" key="9">
    <source>
        <dbReference type="EMBL" id="KAK1371193.1"/>
    </source>
</evidence>
<evidence type="ECO:0000256" key="1">
    <source>
        <dbReference type="ARBA" id="ARBA00005889"/>
    </source>
</evidence>
<dbReference type="SMART" id="SM00575">
    <property type="entry name" value="ZnF_PMZ"/>
    <property type="match status" value="1"/>
</dbReference>
<feature type="region of interest" description="Disordered" evidence="7">
    <location>
        <begin position="683"/>
        <end position="707"/>
    </location>
</feature>
<keyword evidence="6" id="KW-0539">Nucleus</keyword>
<name>A0AAD8MGI0_9APIA</name>
<dbReference type="PROSITE" id="PS50966">
    <property type="entry name" value="ZF_SWIM"/>
    <property type="match status" value="1"/>
</dbReference>
<evidence type="ECO:0000259" key="8">
    <source>
        <dbReference type="PROSITE" id="PS50966"/>
    </source>
</evidence>
<evidence type="ECO:0000256" key="6">
    <source>
        <dbReference type="RuleBase" id="RU367018"/>
    </source>
</evidence>
<dbReference type="InterPro" id="IPR004330">
    <property type="entry name" value="FAR1_DNA_bnd_dom"/>
</dbReference>